<dbReference type="EMBL" id="JAENHL010000006">
    <property type="protein sequence ID" value="MBK1866877.1"/>
    <property type="molecule type" value="Genomic_DNA"/>
</dbReference>
<dbReference type="Proteomes" id="UP000616151">
    <property type="component" value="Unassembled WGS sequence"/>
</dbReference>
<organism evidence="1 2">
    <name type="scientific">Taklimakanibacter albus</name>
    <dbReference type="NCBI Taxonomy" id="2800327"/>
    <lineage>
        <taxon>Bacteria</taxon>
        <taxon>Pseudomonadati</taxon>
        <taxon>Pseudomonadota</taxon>
        <taxon>Alphaproteobacteria</taxon>
        <taxon>Hyphomicrobiales</taxon>
        <taxon>Aestuariivirgaceae</taxon>
        <taxon>Taklimakanibacter</taxon>
    </lineage>
</organism>
<accession>A0ACC5R2J6</accession>
<gene>
    <name evidence="1" type="ORF">JHL16_10970</name>
</gene>
<keyword evidence="2" id="KW-1185">Reference proteome</keyword>
<name>A0ACC5R2J6_9HYPH</name>
<comment type="caution">
    <text evidence="1">The sequence shown here is derived from an EMBL/GenBank/DDBJ whole genome shotgun (WGS) entry which is preliminary data.</text>
</comment>
<reference evidence="1" key="1">
    <citation type="submission" date="2021-01" db="EMBL/GenBank/DDBJ databases">
        <authorList>
            <person name="Sun Q."/>
        </authorList>
    </citation>
    <scope>NUCLEOTIDE SEQUENCE</scope>
    <source>
        <strain evidence="1">YIM B02566</strain>
    </source>
</reference>
<sequence>MAAILDLALPFFGLVALGVAAARIWAVGDKGLEWLNIFLIWFALPALIFLVVAAAPFEKLIDWPYVAATTSATVTAFLAVFVISWRLLGFAFKVAVLQGTAGSYGNVGYMGLPLAVAFFGPEAAVPAALVFCFDCTVQFTLTAFLATLGHERNEEAHWGEIALKILKQVFGHPFIVATILGGIASAFGFKAPGALGTILTMLMNSAGPVALFALGVTVGARQFGGIGREMPLVAGMKTLVQPALAFIALSLFVPDIDPLWRDVALMMAALPTASNAFILASQYKAYIEGSSTAVLITTIISAITIPLLIYIIQHG</sequence>
<evidence type="ECO:0000313" key="1">
    <source>
        <dbReference type="EMBL" id="MBK1866877.1"/>
    </source>
</evidence>
<evidence type="ECO:0000313" key="2">
    <source>
        <dbReference type="Proteomes" id="UP000616151"/>
    </source>
</evidence>
<proteinExistence type="predicted"/>
<protein>
    <submittedName>
        <fullName evidence="1">AEC family transporter</fullName>
    </submittedName>
</protein>